<dbReference type="KEGG" id="plw:D5F53_13830"/>
<feature type="binding site" evidence="3">
    <location>
        <position position="46"/>
    </location>
    <ligand>
        <name>a divalent metal cation</name>
        <dbReference type="ChEBI" id="CHEBI:60240"/>
    </ligand>
</feature>
<dbReference type="GO" id="GO:0046872">
    <property type="term" value="F:metal ion binding"/>
    <property type="evidence" value="ECO:0007669"/>
    <property type="project" value="UniProtKB-KW"/>
</dbReference>
<name>A0A385TNY0_PAELA</name>
<dbReference type="InterPro" id="IPR034660">
    <property type="entry name" value="DinB/YfiT-like"/>
</dbReference>
<dbReference type="SUPFAM" id="SSF109854">
    <property type="entry name" value="DinB/YfiT-like putative metalloenzymes"/>
    <property type="match status" value="1"/>
</dbReference>
<evidence type="ECO:0000313" key="6">
    <source>
        <dbReference type="Proteomes" id="UP000266552"/>
    </source>
</evidence>
<dbReference type="Pfam" id="PF12867">
    <property type="entry name" value="DinB_2"/>
    <property type="match status" value="1"/>
</dbReference>
<evidence type="ECO:0000313" key="5">
    <source>
        <dbReference type="EMBL" id="AYB44302.1"/>
    </source>
</evidence>
<dbReference type="Gene3D" id="1.20.120.450">
    <property type="entry name" value="dinb family like domain"/>
    <property type="match status" value="1"/>
</dbReference>
<reference evidence="5 6" key="1">
    <citation type="submission" date="2018-09" db="EMBL/GenBank/DDBJ databases">
        <title>Genome Sequence of Paenibacillus lautus Strain E7593-69, Azo Dye-Degrading Bacteria, Isolated from Commercial Tattoo Inks.</title>
        <authorList>
            <person name="Nho S.W."/>
            <person name="Kim S.-J."/>
            <person name="Kweon O."/>
            <person name="Cerniglia C.E."/>
        </authorList>
    </citation>
    <scope>NUCLEOTIDE SEQUENCE [LARGE SCALE GENOMIC DNA]</scope>
    <source>
        <strain evidence="5 6">E7593-69</strain>
    </source>
</reference>
<keyword evidence="6" id="KW-1185">Reference proteome</keyword>
<sequence>MKLVAFFPYRNDVRKILIPYLNQLTEEQWYATHPDHPNSIAWIVEHIARSEDEWINVISFKGTRQLSQTLENSQQILQAYIDIRNQTDFKLNSMVYDENAPALQLPRFSDGWEPPSAPTLRWIFHHVFDHESYHVGQIGVIARLNDFPGPLF</sequence>
<dbReference type="PANTHER" id="PTHR37302:SF3">
    <property type="entry name" value="DAMAGE-INDUCIBLE PROTEIN DINB"/>
    <property type="match status" value="1"/>
</dbReference>
<dbReference type="RefSeq" id="WP_119848203.1">
    <property type="nucleotide sequence ID" value="NZ_CP032412.1"/>
</dbReference>
<proteinExistence type="inferred from homology"/>
<evidence type="ECO:0000259" key="4">
    <source>
        <dbReference type="Pfam" id="PF12867"/>
    </source>
</evidence>
<evidence type="ECO:0000256" key="2">
    <source>
        <dbReference type="ARBA" id="ARBA00022723"/>
    </source>
</evidence>
<gene>
    <name evidence="5" type="ORF">D5F53_13830</name>
</gene>
<dbReference type="PANTHER" id="PTHR37302">
    <property type="entry name" value="SLR1116 PROTEIN"/>
    <property type="match status" value="1"/>
</dbReference>
<keyword evidence="2 3" id="KW-0479">Metal-binding</keyword>
<evidence type="ECO:0000256" key="1">
    <source>
        <dbReference type="ARBA" id="ARBA00008635"/>
    </source>
</evidence>
<feature type="binding site" evidence="3">
    <location>
        <position position="130"/>
    </location>
    <ligand>
        <name>a divalent metal cation</name>
        <dbReference type="ChEBI" id="CHEBI:60240"/>
    </ligand>
</feature>
<accession>A0A385TNY0</accession>
<dbReference type="EMBL" id="CP032412">
    <property type="protein sequence ID" value="AYB44302.1"/>
    <property type="molecule type" value="Genomic_DNA"/>
</dbReference>
<feature type="binding site" evidence="3">
    <location>
        <position position="134"/>
    </location>
    <ligand>
        <name>a divalent metal cation</name>
        <dbReference type="ChEBI" id="CHEBI:60240"/>
    </ligand>
</feature>
<evidence type="ECO:0000256" key="3">
    <source>
        <dbReference type="PIRSR" id="PIRSR607837-1"/>
    </source>
</evidence>
<comment type="similarity">
    <text evidence="1">Belongs to the DinB family.</text>
</comment>
<organism evidence="5 6">
    <name type="scientific">Paenibacillus lautus</name>
    <name type="common">Bacillus lautus</name>
    <dbReference type="NCBI Taxonomy" id="1401"/>
    <lineage>
        <taxon>Bacteria</taxon>
        <taxon>Bacillati</taxon>
        <taxon>Bacillota</taxon>
        <taxon>Bacilli</taxon>
        <taxon>Bacillales</taxon>
        <taxon>Paenibacillaceae</taxon>
        <taxon>Paenibacillus</taxon>
    </lineage>
</organism>
<dbReference type="Proteomes" id="UP000266552">
    <property type="component" value="Chromosome"/>
</dbReference>
<feature type="domain" description="DinB-like" evidence="4">
    <location>
        <begin position="13"/>
        <end position="138"/>
    </location>
</feature>
<protein>
    <submittedName>
        <fullName evidence="5">DinB family protein</fullName>
    </submittedName>
</protein>
<dbReference type="AlphaFoldDB" id="A0A385TNY0"/>
<dbReference type="InterPro" id="IPR024775">
    <property type="entry name" value="DinB-like"/>
</dbReference>
<dbReference type="InterPro" id="IPR007837">
    <property type="entry name" value="DinB"/>
</dbReference>